<keyword evidence="2" id="KW-1133">Transmembrane helix</keyword>
<name>A0A9P9AVV8_9HYPO</name>
<keyword evidence="4" id="KW-1185">Reference proteome</keyword>
<accession>A0A9P9AVV8</accession>
<gene>
    <name evidence="3" type="ORF">B0T10DRAFT_557344</name>
</gene>
<sequence>MGSLASSCSSSPQPSPVRNNGQGTQGPKQPSALYSMFMTPVNLTVFLLSLVIVDLRYSLARAENASGRGVWPWLPVWLRRVVLSLRREKPYGGSTYYHSKQKKLMKMEADEAFQLHGLVLAALVVLAVVSAVVVCCVGSRVYGALRQVVVAVRR</sequence>
<comment type="caution">
    <text evidence="3">The sequence shown here is derived from an EMBL/GenBank/DDBJ whole genome shotgun (WGS) entry which is preliminary data.</text>
</comment>
<evidence type="ECO:0000313" key="4">
    <source>
        <dbReference type="Proteomes" id="UP000777438"/>
    </source>
</evidence>
<dbReference type="AlphaFoldDB" id="A0A9P9AVV8"/>
<protein>
    <submittedName>
        <fullName evidence="3">Uncharacterized protein</fullName>
    </submittedName>
</protein>
<dbReference type="EMBL" id="JAGPYM010000004">
    <property type="protein sequence ID" value="KAH6895105.1"/>
    <property type="molecule type" value="Genomic_DNA"/>
</dbReference>
<organism evidence="3 4">
    <name type="scientific">Thelonectria olida</name>
    <dbReference type="NCBI Taxonomy" id="1576542"/>
    <lineage>
        <taxon>Eukaryota</taxon>
        <taxon>Fungi</taxon>
        <taxon>Dikarya</taxon>
        <taxon>Ascomycota</taxon>
        <taxon>Pezizomycotina</taxon>
        <taxon>Sordariomycetes</taxon>
        <taxon>Hypocreomycetidae</taxon>
        <taxon>Hypocreales</taxon>
        <taxon>Nectriaceae</taxon>
        <taxon>Thelonectria</taxon>
    </lineage>
</organism>
<reference evidence="3 4" key="1">
    <citation type="journal article" date="2021" name="Nat. Commun.">
        <title>Genetic determinants of endophytism in the Arabidopsis root mycobiome.</title>
        <authorList>
            <person name="Mesny F."/>
            <person name="Miyauchi S."/>
            <person name="Thiergart T."/>
            <person name="Pickel B."/>
            <person name="Atanasova L."/>
            <person name="Karlsson M."/>
            <person name="Huettel B."/>
            <person name="Barry K.W."/>
            <person name="Haridas S."/>
            <person name="Chen C."/>
            <person name="Bauer D."/>
            <person name="Andreopoulos W."/>
            <person name="Pangilinan J."/>
            <person name="LaButti K."/>
            <person name="Riley R."/>
            <person name="Lipzen A."/>
            <person name="Clum A."/>
            <person name="Drula E."/>
            <person name="Henrissat B."/>
            <person name="Kohler A."/>
            <person name="Grigoriev I.V."/>
            <person name="Martin F.M."/>
            <person name="Hacquard S."/>
        </authorList>
    </citation>
    <scope>NUCLEOTIDE SEQUENCE [LARGE SCALE GENOMIC DNA]</scope>
    <source>
        <strain evidence="3 4">MPI-CAGE-CH-0241</strain>
    </source>
</reference>
<feature type="transmembrane region" description="Helical" evidence="2">
    <location>
        <begin position="32"/>
        <end position="53"/>
    </location>
</feature>
<feature type="transmembrane region" description="Helical" evidence="2">
    <location>
        <begin position="112"/>
        <end position="134"/>
    </location>
</feature>
<feature type="region of interest" description="Disordered" evidence="1">
    <location>
        <begin position="1"/>
        <end position="27"/>
    </location>
</feature>
<evidence type="ECO:0000256" key="2">
    <source>
        <dbReference type="SAM" id="Phobius"/>
    </source>
</evidence>
<dbReference type="Proteomes" id="UP000777438">
    <property type="component" value="Unassembled WGS sequence"/>
</dbReference>
<feature type="compositionally biased region" description="Low complexity" evidence="1">
    <location>
        <begin position="1"/>
        <end position="12"/>
    </location>
</feature>
<keyword evidence="2" id="KW-0472">Membrane</keyword>
<evidence type="ECO:0000313" key="3">
    <source>
        <dbReference type="EMBL" id="KAH6895105.1"/>
    </source>
</evidence>
<keyword evidence="2" id="KW-0812">Transmembrane</keyword>
<evidence type="ECO:0000256" key="1">
    <source>
        <dbReference type="SAM" id="MobiDB-lite"/>
    </source>
</evidence>
<feature type="compositionally biased region" description="Polar residues" evidence="1">
    <location>
        <begin position="17"/>
        <end position="27"/>
    </location>
</feature>
<dbReference type="OrthoDB" id="4156595at2759"/>
<proteinExistence type="predicted"/>